<dbReference type="AlphaFoldDB" id="A0AAN4SJS8"/>
<dbReference type="GeneID" id="92940708"/>
<evidence type="ECO:0000313" key="1">
    <source>
        <dbReference type="EMBL" id="EYA14752.1"/>
    </source>
</evidence>
<comment type="caution">
    <text evidence="1">The sequence shown here is derived from an EMBL/GenBank/DDBJ whole genome shotgun (WGS) entry which is preliminary data.</text>
</comment>
<gene>
    <name evidence="1" type="ORF">M104_1742</name>
</gene>
<evidence type="ECO:0000313" key="2">
    <source>
        <dbReference type="Proteomes" id="UP000022433"/>
    </source>
</evidence>
<protein>
    <submittedName>
        <fullName evidence="1">Outer membrane porin F domain protein</fullName>
    </submittedName>
</protein>
<name>A0AAN4SJS8_BACFG</name>
<dbReference type="EMBL" id="JGEA01000020">
    <property type="protein sequence ID" value="EYA14752.1"/>
    <property type="molecule type" value="Genomic_DNA"/>
</dbReference>
<organism evidence="1 2">
    <name type="scientific">Bacteroides fragilis str. 1007-1-F #10</name>
    <dbReference type="NCBI Taxonomy" id="1339295"/>
    <lineage>
        <taxon>Bacteria</taxon>
        <taxon>Pseudomonadati</taxon>
        <taxon>Bacteroidota</taxon>
        <taxon>Bacteroidia</taxon>
        <taxon>Bacteroidales</taxon>
        <taxon>Bacteroidaceae</taxon>
        <taxon>Bacteroides</taxon>
    </lineage>
</organism>
<reference evidence="1 2" key="1">
    <citation type="submission" date="2014-02" db="EMBL/GenBank/DDBJ databases">
        <authorList>
            <person name="Sears C."/>
            <person name="Carroll K."/>
            <person name="Sack B.R."/>
            <person name="Qadri F."/>
            <person name="Myers L.L."/>
            <person name="Chung G.-T."/>
            <person name="Escheverria P."/>
            <person name="Fraser C.M."/>
            <person name="Sadzewicz L."/>
            <person name="Shefchek K.A."/>
            <person name="Tallon L."/>
            <person name="Das S.P."/>
            <person name="Daugherty S."/>
            <person name="Mongodin E.F."/>
        </authorList>
    </citation>
    <scope>NUCLEOTIDE SEQUENCE [LARGE SCALE GENOMIC DNA]</scope>
    <source>
        <strain evidence="1 2">1007-1-F #10</strain>
    </source>
</reference>
<dbReference type="Proteomes" id="UP000022433">
    <property type="component" value="Unassembled WGS sequence"/>
</dbReference>
<accession>A0AAN4SJS8</accession>
<proteinExistence type="predicted"/>
<dbReference type="RefSeq" id="WP_224223167.1">
    <property type="nucleotide sequence ID" value="NZ_JGEA01000020.1"/>
</dbReference>
<sequence>MHHKTYETNRFFDNWFVNIAGGINVYEGEYDHKVTLGNRLSPALDISVGKWITPAYGVRLQYAGLQAKGLTTTQSGYAKKQCRNYYKEKFGILNIHTDLMWNWSNAFAGYKEFYSLLWDLDGHVPMVVISIMMKLLLHWVY</sequence>